<evidence type="ECO:0000313" key="2">
    <source>
        <dbReference type="EMBL" id="AOZ48848.1"/>
    </source>
</evidence>
<sequence>MSEKRTVRLGGELGEKFVREFAAYVDSVGEAVRMLEANWPGFAQHLRESDPETVGYRITVAGRDVEEDEIVLVSKGDILIMPVVVGASAGLRIVAGAAIIALAWWNPLGWSAAAVTAGYGVGASMMIGGAIQLLTPIPKQPDWQAKDGKPNYWFNGAQQTSAQGLPIPIGTGTMLIAGTVISAGVSVEDIGTGALPTNSPVLV</sequence>
<dbReference type="GeneID" id="68839950"/>
<evidence type="ECO:0008006" key="4">
    <source>
        <dbReference type="Google" id="ProtNLM"/>
    </source>
</evidence>
<feature type="transmembrane region" description="Helical" evidence="1">
    <location>
        <begin position="110"/>
        <end position="134"/>
    </location>
</feature>
<dbReference type="KEGG" id="cvc:BKX93_01780"/>
<reference evidence="2 3" key="1">
    <citation type="submission" date="2016-10" db="EMBL/GenBank/DDBJ databases">
        <title>Chromobacterium muskegensis sp. nov., an insecticidal bacterium isolated from Sphagnum bogs.</title>
        <authorList>
            <person name="Sparks M.E."/>
            <person name="Blackburn M.B."/>
            <person name="Gundersen-Rindal D.E."/>
            <person name="Mitchell A."/>
            <person name="Farrar R."/>
            <person name="Kuhar D."/>
        </authorList>
    </citation>
    <scope>NUCLEOTIDE SEQUENCE [LARGE SCALE GENOMIC DNA]</scope>
    <source>
        <strain evidence="2 3">21-1</strain>
    </source>
</reference>
<accession>A0A1D9LC45</accession>
<keyword evidence="1" id="KW-0812">Transmembrane</keyword>
<organism evidence="2 3">
    <name type="scientific">Chromobacterium vaccinii</name>
    <dbReference type="NCBI Taxonomy" id="1108595"/>
    <lineage>
        <taxon>Bacteria</taxon>
        <taxon>Pseudomonadati</taxon>
        <taxon>Pseudomonadota</taxon>
        <taxon>Betaproteobacteria</taxon>
        <taxon>Neisseriales</taxon>
        <taxon>Chromobacteriaceae</taxon>
        <taxon>Chromobacterium</taxon>
    </lineage>
</organism>
<keyword evidence="1" id="KW-1133">Transmembrane helix</keyword>
<evidence type="ECO:0000313" key="3">
    <source>
        <dbReference type="Proteomes" id="UP000178776"/>
    </source>
</evidence>
<dbReference type="Proteomes" id="UP000178776">
    <property type="component" value="Chromosome"/>
</dbReference>
<feature type="transmembrane region" description="Helical" evidence="1">
    <location>
        <begin position="78"/>
        <end position="104"/>
    </location>
</feature>
<gene>
    <name evidence="2" type="ORF">BKX93_01780</name>
</gene>
<dbReference type="EMBL" id="CP017707">
    <property type="protein sequence ID" value="AOZ48848.1"/>
    <property type="molecule type" value="Genomic_DNA"/>
</dbReference>
<protein>
    <recommendedName>
        <fullName evidence="4">Phage tail protein</fullName>
    </recommendedName>
</protein>
<dbReference type="STRING" id="1108595.BKX93_01780"/>
<keyword evidence="1" id="KW-0472">Membrane</keyword>
<dbReference type="AlphaFoldDB" id="A0A1D9LC45"/>
<name>A0A1D9LC45_9NEIS</name>
<dbReference type="RefSeq" id="WP_070978396.1">
    <property type="nucleotide sequence ID" value="NZ_CP017707.1"/>
</dbReference>
<evidence type="ECO:0000256" key="1">
    <source>
        <dbReference type="SAM" id="Phobius"/>
    </source>
</evidence>
<proteinExistence type="predicted"/>